<feature type="transmembrane region" description="Helical" evidence="1">
    <location>
        <begin position="993"/>
        <end position="1011"/>
    </location>
</feature>
<feature type="transmembrane region" description="Helical" evidence="1">
    <location>
        <begin position="199"/>
        <end position="221"/>
    </location>
</feature>
<feature type="transmembrane region" description="Helical" evidence="1">
    <location>
        <begin position="931"/>
        <end position="955"/>
    </location>
</feature>
<feature type="transmembrane region" description="Helical" evidence="1">
    <location>
        <begin position="296"/>
        <end position="316"/>
    </location>
</feature>
<dbReference type="Pfam" id="PF11847">
    <property type="entry name" value="GT-C_AftD"/>
    <property type="match status" value="1"/>
</dbReference>
<feature type="transmembrane region" description="Helical" evidence="1">
    <location>
        <begin position="962"/>
        <end position="981"/>
    </location>
</feature>
<feature type="transmembrane region" description="Helical" evidence="1">
    <location>
        <begin position="87"/>
        <end position="104"/>
    </location>
</feature>
<dbReference type="InterPro" id="IPR021798">
    <property type="entry name" value="AftD_N"/>
</dbReference>
<feature type="transmembrane region" description="Helical" evidence="1">
    <location>
        <begin position="371"/>
        <end position="389"/>
    </location>
</feature>
<gene>
    <name evidence="3" type="ORF">FHE74_09915</name>
</gene>
<feature type="transmembrane region" description="Helical" evidence="1">
    <location>
        <begin position="169"/>
        <end position="193"/>
    </location>
</feature>
<keyword evidence="1" id="KW-1133">Transmembrane helix</keyword>
<evidence type="ECO:0000313" key="4">
    <source>
        <dbReference type="Proteomes" id="UP000312032"/>
    </source>
</evidence>
<feature type="transmembrane region" description="Helical" evidence="1">
    <location>
        <begin position="272"/>
        <end position="290"/>
    </location>
</feature>
<dbReference type="AlphaFoldDB" id="A0A5C4U1K9"/>
<dbReference type="Proteomes" id="UP000312032">
    <property type="component" value="Unassembled WGS sequence"/>
</dbReference>
<keyword evidence="1" id="KW-0812">Transmembrane</keyword>
<dbReference type="EMBL" id="VDHJ01000016">
    <property type="protein sequence ID" value="TNL95090.1"/>
    <property type="molecule type" value="Genomic_DNA"/>
</dbReference>
<evidence type="ECO:0000259" key="2">
    <source>
        <dbReference type="Pfam" id="PF11847"/>
    </source>
</evidence>
<accession>A0A5C4U1K9</accession>
<keyword evidence="4" id="KW-1185">Reference proteome</keyword>
<proteinExistence type="predicted"/>
<feature type="transmembrane region" description="Helical" evidence="1">
    <location>
        <begin position="893"/>
        <end position="916"/>
    </location>
</feature>
<evidence type="ECO:0000313" key="3">
    <source>
        <dbReference type="EMBL" id="TNL95090.1"/>
    </source>
</evidence>
<feature type="transmembrane region" description="Helical" evidence="1">
    <location>
        <begin position="116"/>
        <end position="134"/>
    </location>
</feature>
<dbReference type="OrthoDB" id="5242711at2"/>
<dbReference type="RefSeq" id="WP_139466358.1">
    <property type="nucleotide sequence ID" value="NZ_VDHJ01000016.1"/>
</dbReference>
<dbReference type="GO" id="GO:0016740">
    <property type="term" value="F:transferase activity"/>
    <property type="evidence" value="ECO:0007669"/>
    <property type="project" value="InterPro"/>
</dbReference>
<evidence type="ECO:0000256" key="1">
    <source>
        <dbReference type="SAM" id="Phobius"/>
    </source>
</evidence>
<reference evidence="3 4" key="1">
    <citation type="submission" date="2019-06" db="EMBL/GenBank/DDBJ databases">
        <authorList>
            <person name="Li J."/>
        </authorList>
    </citation>
    <scope>NUCLEOTIDE SEQUENCE [LARGE SCALE GENOMIC DNA]</scope>
    <source>
        <strain evidence="3 4">LMG 28165</strain>
    </source>
</reference>
<protein>
    <submittedName>
        <fullName evidence="3">DUF3367 domain-containing protein</fullName>
    </submittedName>
</protein>
<sequence length="1013" mass="107463">MHRVGPHAAGWAFLALVVALLPAGYVAADTKLDLVVNPSGFLAQALHAYTPTFTLGQLQNQAYGYLFPHGLFFLLLDPLPDWIAQRLWWLLVTGIGYSGFLVMAQRANLGSPAFRILGAGLYALSPHTLTTLTAISSETWPSMLAPWIVAAALSQRLNRRALAAAVLPVAMMGAVNASATLLACVPGAIVLLWRGAGRFLVAWLAGCAAVSLWWIGPLVLLGRYSPPFTDFIESAAVTNRWLNPAEILRGTTSWTPFVDTERTAGHLLATHPVFILVTMALAALGLIGLVRVRGPWLPMLFVGVAVLGAAHGPFGAGWVSLLDAPLAAFRNIHKADLLVRIPLCVGIVALGSHLPLPQNRNDAIRPARRHLAAAMVIVIGLGSLAPALTGRLLPRGSWQEIPAYWHEATDFINASAGDTRTLIAPQAQFARQDFGWTRDEPAQPLLDVPWAVRDAIPLVNPEAIRGLDGAMAMLKHHPEHAADALSSLGIGALIVREDLEDPVVQLDVQALADSSPQATLHTFGPLSVILFHTNQRPTITTDPVVSVAGSGEVVPMLSGLLGPATYRLDPASPQIVTDTPLKVARNYGTLNSPVSAPLARDAEGSDVLNRVRDYPSVRPPIAVEERGGRVVASSSASEATAFGGSRPERSLTAAVDGDPATAWYPTPGPTQGQWIELHPDDFGGGQLRIQATKPARAVVTAGGARREVELSEDTTVHLPAADAIRVTLVEAPTGIAELELEDAPLTRRIVVDGATADTQGFFLQRLAVDTGRIDCTVVLPRAMELRVRSDDPVLIDDSEHQPGDLITLEAGEHRVQSRASFVALLDKGFAPSGARSLYLPGLSFNPGLRAQAHGRELESVQVSAGMQAFEVPTATRASDVEVTFAPDATYRTWLIGGGILALLVLLLCIVVVAAQLPSPGVSLRSPGRGTFVLGLASVLVVGGVPGLVVAGLVLAIRRFTVFTPRALIAALMAMAGAWLARAPWPQETYAGDSQALALVMLAALACTLPGWRR</sequence>
<comment type="caution">
    <text evidence="3">The sequence shown here is derived from an EMBL/GenBank/DDBJ whole genome shotgun (WGS) entry which is preliminary data.</text>
</comment>
<keyword evidence="1" id="KW-0472">Membrane</keyword>
<organism evidence="3 4">
    <name type="scientific">Corynebacterium tapiri</name>
    <dbReference type="NCBI Taxonomy" id="1448266"/>
    <lineage>
        <taxon>Bacteria</taxon>
        <taxon>Bacillati</taxon>
        <taxon>Actinomycetota</taxon>
        <taxon>Actinomycetes</taxon>
        <taxon>Mycobacteriales</taxon>
        <taxon>Corynebacteriaceae</taxon>
        <taxon>Corynebacterium</taxon>
    </lineage>
</organism>
<name>A0A5C4U1K9_9CORY</name>
<feature type="domain" description="Alpha-(1-&gt;3)-arabinofuranosyltransferase N-terminal GT-C" evidence="2">
    <location>
        <begin position="15"/>
        <end position="603"/>
    </location>
</feature>